<dbReference type="PRINTS" id="PR00335">
    <property type="entry name" value="KUPTAKETRKA"/>
</dbReference>
<dbReference type="InterPro" id="IPR036291">
    <property type="entry name" value="NAD(P)-bd_dom_sf"/>
</dbReference>
<keyword evidence="6" id="KW-0633">Potassium transport</keyword>
<dbReference type="PROSITE" id="PS51201">
    <property type="entry name" value="RCK_N"/>
    <property type="match status" value="1"/>
</dbReference>
<evidence type="ECO:0000313" key="15">
    <source>
        <dbReference type="Proteomes" id="UP001595796"/>
    </source>
</evidence>
<name>A0ABV9YXR3_9HYPH</name>
<dbReference type="PANTHER" id="PTHR46157:SF8">
    <property type="entry name" value="GLUTATHIONE-REGULATED POTASSIUM-EFFLUX SYSTEM PROTEIN"/>
    <property type="match status" value="1"/>
</dbReference>
<keyword evidence="3" id="KW-0813">Transport</keyword>
<evidence type="ECO:0000256" key="4">
    <source>
        <dbReference type="ARBA" id="ARBA00022449"/>
    </source>
</evidence>
<gene>
    <name evidence="14" type="ORF">ACFPFW_01240</name>
</gene>
<dbReference type="InterPro" id="IPR038770">
    <property type="entry name" value="Na+/solute_symporter_sf"/>
</dbReference>
<protein>
    <submittedName>
        <fullName evidence="14">Monovalent cation:proton antiporter-2 (CPA2) family protein</fullName>
    </submittedName>
</protein>
<dbReference type="InterPro" id="IPR006153">
    <property type="entry name" value="Cation/H_exchanger_TM"/>
</dbReference>
<feature type="transmembrane region" description="Helical" evidence="12">
    <location>
        <begin position="115"/>
        <end position="132"/>
    </location>
</feature>
<comment type="caution">
    <text evidence="14">The sequence shown here is derived from an EMBL/GenBank/DDBJ whole genome shotgun (WGS) entry which is preliminary data.</text>
</comment>
<comment type="similarity">
    <text evidence="2">Belongs to the monovalent cation:proton antiporter 2 (CPA2) transporter (TC 2.A.37) family.</text>
</comment>
<feature type="transmembrane region" description="Helical" evidence="12">
    <location>
        <begin position="333"/>
        <end position="355"/>
    </location>
</feature>
<proteinExistence type="inferred from homology"/>
<feature type="transmembrane region" description="Helical" evidence="12">
    <location>
        <begin position="88"/>
        <end position="109"/>
    </location>
</feature>
<dbReference type="PANTHER" id="PTHR46157">
    <property type="entry name" value="K(+) EFFLUX ANTIPORTER 3, CHLOROPLASTIC"/>
    <property type="match status" value="1"/>
</dbReference>
<feature type="transmembrane region" description="Helical" evidence="12">
    <location>
        <begin position="153"/>
        <end position="171"/>
    </location>
</feature>
<evidence type="ECO:0000256" key="12">
    <source>
        <dbReference type="SAM" id="Phobius"/>
    </source>
</evidence>
<evidence type="ECO:0000256" key="10">
    <source>
        <dbReference type="ARBA" id="ARBA00023065"/>
    </source>
</evidence>
<evidence type="ECO:0000256" key="1">
    <source>
        <dbReference type="ARBA" id="ARBA00004141"/>
    </source>
</evidence>
<evidence type="ECO:0000256" key="6">
    <source>
        <dbReference type="ARBA" id="ARBA00022538"/>
    </source>
</evidence>
<feature type="domain" description="RCK N-terminal" evidence="13">
    <location>
        <begin position="406"/>
        <end position="522"/>
    </location>
</feature>
<evidence type="ECO:0000256" key="8">
    <source>
        <dbReference type="ARBA" id="ARBA00022958"/>
    </source>
</evidence>
<evidence type="ECO:0000259" key="13">
    <source>
        <dbReference type="PROSITE" id="PS51201"/>
    </source>
</evidence>
<feature type="transmembrane region" description="Helical" evidence="12">
    <location>
        <begin position="6"/>
        <end position="25"/>
    </location>
</feature>
<sequence length="613" mass="64836">MDHGSALPFEIIIFLAAAVVAPPLFNRLGLGAIVGYLVAGIFIGPSGLAIFKDAEGTLRIAELGVVLLLFLIGLELELSRLLDMRRDIVGLGVAQLLVTTGGLSLAAYLTGFSPGAALAVGFALSLSSTAVATRILDERGHLTRAYGQRTFSVLLAQDLAIVPAFALIPALATGENFADPSSIIIKVAAALFMLSAIVVAGRFLIDPILRFIARNGGHEVMIAAALLLVFGAAIGSEAVGLSMALGAFLAGLLLAESSYRHELEINVAPFRSLLLALFFMGVGMSLNIHVVAGAWPYLGISLVVLIAIKMAVAGAVVRMAGSSNPDALRVASLLAPASEFAFVLIPLVVATRLIHSDVGQLVVALGVLSMIVGPPLIAGVERLARSLPRPDQHAGIDHATDLDGTGRTALVIGFGRFGQMAAQFLLTEGIETTLIDRDSDGIRTAARFGFKVYYGDGTRVDVLRAAGAAEARVILVCIENPNLSLKVVDLVKQHFPLAKVLVRSFDRAHSLALMEKNIEFEIRETFESSMKFGHATLRALGFPEDRVAAVEIDVRRRDIARLELQRAQGVDAGADLLHQTELQSEPLLEAEHEAIALNSEAAQAIEELAKKAG</sequence>
<feature type="transmembrane region" description="Helical" evidence="12">
    <location>
        <begin position="298"/>
        <end position="321"/>
    </location>
</feature>
<comment type="subcellular location">
    <subcellularLocation>
        <location evidence="1">Membrane</location>
        <topology evidence="1">Multi-pass membrane protein</topology>
    </subcellularLocation>
</comment>
<feature type="transmembrane region" description="Helical" evidence="12">
    <location>
        <begin position="32"/>
        <end position="51"/>
    </location>
</feature>
<reference evidence="15" key="1">
    <citation type="journal article" date="2019" name="Int. J. Syst. Evol. Microbiol.">
        <title>The Global Catalogue of Microorganisms (GCM) 10K type strain sequencing project: providing services to taxonomists for standard genome sequencing and annotation.</title>
        <authorList>
            <consortium name="The Broad Institute Genomics Platform"/>
            <consortium name="The Broad Institute Genome Sequencing Center for Infectious Disease"/>
            <person name="Wu L."/>
            <person name="Ma J."/>
        </authorList>
    </citation>
    <scope>NUCLEOTIDE SEQUENCE [LARGE SCALE GENOMIC DNA]</scope>
    <source>
        <strain evidence="15">CGMCC 1.16444</strain>
    </source>
</reference>
<dbReference type="Proteomes" id="UP001595796">
    <property type="component" value="Unassembled WGS sequence"/>
</dbReference>
<feature type="transmembrane region" description="Helical" evidence="12">
    <location>
        <begin position="361"/>
        <end position="380"/>
    </location>
</feature>
<keyword evidence="8" id="KW-0630">Potassium</keyword>
<dbReference type="Gene3D" id="3.40.50.720">
    <property type="entry name" value="NAD(P)-binding Rossmann-like Domain"/>
    <property type="match status" value="1"/>
</dbReference>
<dbReference type="EMBL" id="JBHSJF010000001">
    <property type="protein sequence ID" value="MFC5066636.1"/>
    <property type="molecule type" value="Genomic_DNA"/>
</dbReference>
<dbReference type="SUPFAM" id="SSF51735">
    <property type="entry name" value="NAD(P)-binding Rossmann-fold domains"/>
    <property type="match status" value="1"/>
</dbReference>
<dbReference type="InterPro" id="IPR004771">
    <property type="entry name" value="K/H_exchanger"/>
</dbReference>
<evidence type="ECO:0000256" key="3">
    <source>
        <dbReference type="ARBA" id="ARBA00022448"/>
    </source>
</evidence>
<feature type="transmembrane region" description="Helical" evidence="12">
    <location>
        <begin position="57"/>
        <end position="76"/>
    </location>
</feature>
<evidence type="ECO:0000256" key="5">
    <source>
        <dbReference type="ARBA" id="ARBA00022475"/>
    </source>
</evidence>
<dbReference type="Gene3D" id="1.20.1530.20">
    <property type="match status" value="1"/>
</dbReference>
<dbReference type="Pfam" id="PF02254">
    <property type="entry name" value="TrkA_N"/>
    <property type="match status" value="1"/>
</dbReference>
<keyword evidence="11 12" id="KW-0472">Membrane</keyword>
<dbReference type="InterPro" id="IPR003148">
    <property type="entry name" value="RCK_N"/>
</dbReference>
<dbReference type="RefSeq" id="WP_114955410.1">
    <property type="nucleotide sequence ID" value="NZ_JBHSJF010000001.1"/>
</dbReference>
<feature type="transmembrane region" description="Helical" evidence="12">
    <location>
        <begin position="183"/>
        <end position="205"/>
    </location>
</feature>
<keyword evidence="9 12" id="KW-1133">Transmembrane helix</keyword>
<evidence type="ECO:0000256" key="2">
    <source>
        <dbReference type="ARBA" id="ARBA00005551"/>
    </source>
</evidence>
<organism evidence="14 15">
    <name type="scientific">Flaviflagellibacter deserti</name>
    <dbReference type="NCBI Taxonomy" id="2267266"/>
    <lineage>
        <taxon>Bacteria</taxon>
        <taxon>Pseudomonadati</taxon>
        <taxon>Pseudomonadota</taxon>
        <taxon>Alphaproteobacteria</taxon>
        <taxon>Hyphomicrobiales</taxon>
        <taxon>Flaviflagellibacter</taxon>
    </lineage>
</organism>
<dbReference type="Pfam" id="PF00999">
    <property type="entry name" value="Na_H_Exchanger"/>
    <property type="match status" value="1"/>
</dbReference>
<dbReference type="InterPro" id="IPR006036">
    <property type="entry name" value="K_uptake_TrkA"/>
</dbReference>
<evidence type="ECO:0000256" key="9">
    <source>
        <dbReference type="ARBA" id="ARBA00022989"/>
    </source>
</evidence>
<keyword evidence="15" id="KW-1185">Reference proteome</keyword>
<evidence type="ECO:0000256" key="11">
    <source>
        <dbReference type="ARBA" id="ARBA00023136"/>
    </source>
</evidence>
<keyword evidence="4" id="KW-0050">Antiport</keyword>
<dbReference type="NCBIfam" id="TIGR00932">
    <property type="entry name" value="2a37"/>
    <property type="match status" value="1"/>
</dbReference>
<accession>A0ABV9YXR3</accession>
<feature type="transmembrane region" description="Helical" evidence="12">
    <location>
        <begin position="271"/>
        <end position="292"/>
    </location>
</feature>
<evidence type="ECO:0000313" key="14">
    <source>
        <dbReference type="EMBL" id="MFC5066636.1"/>
    </source>
</evidence>
<evidence type="ECO:0000256" key="7">
    <source>
        <dbReference type="ARBA" id="ARBA00022692"/>
    </source>
</evidence>
<keyword evidence="5" id="KW-1003">Cell membrane</keyword>
<keyword evidence="7 12" id="KW-0812">Transmembrane</keyword>
<keyword evidence="10" id="KW-0406">Ion transport</keyword>